<dbReference type="GO" id="GO:0090730">
    <property type="term" value="C:Las1 complex"/>
    <property type="evidence" value="ECO:0007669"/>
    <property type="project" value="InterPro"/>
</dbReference>
<dbReference type="InterPro" id="IPR007174">
    <property type="entry name" value="Las1"/>
</dbReference>
<name>A0A553P6W5_TIGCA</name>
<feature type="compositionally biased region" description="Polar residues" evidence="1">
    <location>
        <begin position="572"/>
        <end position="587"/>
    </location>
</feature>
<keyword evidence="3" id="KW-1185">Reference proteome</keyword>
<feature type="region of interest" description="Disordered" evidence="1">
    <location>
        <begin position="572"/>
        <end position="611"/>
    </location>
</feature>
<dbReference type="PANTHER" id="PTHR15002:SF0">
    <property type="entry name" value="RIBOSOMAL BIOGENESIS PROTEIN LAS1L"/>
    <property type="match status" value="1"/>
</dbReference>
<dbReference type="Pfam" id="PF04031">
    <property type="entry name" value="Las1"/>
    <property type="match status" value="1"/>
</dbReference>
<feature type="region of interest" description="Disordered" evidence="1">
    <location>
        <begin position="366"/>
        <end position="390"/>
    </location>
</feature>
<protein>
    <recommendedName>
        <fullName evidence="4">Ribosomal biogenesis protein LAS1L</fullName>
    </recommendedName>
</protein>
<dbReference type="OMA" id="NYQLVAW"/>
<reference evidence="2 3" key="1">
    <citation type="journal article" date="2018" name="Nat. Ecol. Evol.">
        <title>Genomic signatures of mitonuclear coevolution across populations of Tigriopus californicus.</title>
        <authorList>
            <person name="Barreto F.S."/>
            <person name="Watson E.T."/>
            <person name="Lima T.G."/>
            <person name="Willett C.S."/>
            <person name="Edmands S."/>
            <person name="Li W."/>
            <person name="Burton R.S."/>
        </authorList>
    </citation>
    <scope>NUCLEOTIDE SEQUENCE [LARGE SCALE GENOMIC DNA]</scope>
    <source>
        <strain evidence="2 3">San Diego</strain>
    </source>
</reference>
<gene>
    <name evidence="2" type="ORF">TCAL_14657</name>
</gene>
<dbReference type="GO" id="GO:0000460">
    <property type="term" value="P:maturation of 5.8S rRNA"/>
    <property type="evidence" value="ECO:0007669"/>
    <property type="project" value="TreeGrafter"/>
</dbReference>
<dbReference type="Proteomes" id="UP000318571">
    <property type="component" value="Chromosome 3"/>
</dbReference>
<sequence>MKVRDLKVKDKDWSRHPAHESLQITPWISDHEWMSVAESLLSLKSAHWSWALRVIQRWSKAVERLPMGVEMTLYVSEAAQSVLTLSMGGALNRVLNVLSQWADRRLGLTHYHDMARVLGLPVWIVDLRHETTHGQMPNPSQLLQGLQCTMKWTLRNYWRPEYDHLSQVIEKKDDIRHSREYQKLHKLLDCYGYLRLYVLWGTTNLGQLRDQTELYEHVTELWEHFQFHKLGPKRQRAALSIDEIGVKDAVMRIEDELVEVLSSADEFNRDFVADALVTSLIEDELLFPSNEMMETLKEHEDEDELRVLPKNLEMQWWDVLKLLTQYDHITLLVERLLVHGCSKDISPKHAILAQAWIRLICSESSTDAPSAKNSEKSSKKRKKQKKLPTPTQVTTTQFTLLDKEDVQSNPKFNEIVDNCLLEPTPFILGVMKCLLRLQTPRLSTLTENKVIQLMKIHLGQSLSNTNVPVDYEIQDLTSLLPSDNSLGDACSTGSSDSKSGNRVWKKAGSKVNWASIPLGLIPGQKLSVLTQEIISDRPSKNEPDTSSINLGADDDHVSEVRTLDWNQILQRSQTVSTSSNNLSTDSQDQIEESDENVPAFNRNPKRKVPLK</sequence>
<evidence type="ECO:0000313" key="2">
    <source>
        <dbReference type="EMBL" id="TRY73422.1"/>
    </source>
</evidence>
<dbReference type="GO" id="GO:0000470">
    <property type="term" value="P:maturation of LSU-rRNA"/>
    <property type="evidence" value="ECO:0007669"/>
    <property type="project" value="TreeGrafter"/>
</dbReference>
<comment type="caution">
    <text evidence="2">The sequence shown here is derived from an EMBL/GenBank/DDBJ whole genome shotgun (WGS) entry which is preliminary data.</text>
</comment>
<evidence type="ECO:0000313" key="3">
    <source>
        <dbReference type="Proteomes" id="UP000318571"/>
    </source>
</evidence>
<evidence type="ECO:0008006" key="4">
    <source>
        <dbReference type="Google" id="ProtNLM"/>
    </source>
</evidence>
<dbReference type="GO" id="GO:0030687">
    <property type="term" value="C:preribosome, large subunit precursor"/>
    <property type="evidence" value="ECO:0007669"/>
    <property type="project" value="TreeGrafter"/>
</dbReference>
<evidence type="ECO:0000256" key="1">
    <source>
        <dbReference type="SAM" id="MobiDB-lite"/>
    </source>
</evidence>
<dbReference type="EMBL" id="VCGU01000007">
    <property type="protein sequence ID" value="TRY73422.1"/>
    <property type="molecule type" value="Genomic_DNA"/>
</dbReference>
<dbReference type="AlphaFoldDB" id="A0A553P6W5"/>
<dbReference type="GO" id="GO:0004519">
    <property type="term" value="F:endonuclease activity"/>
    <property type="evidence" value="ECO:0007669"/>
    <property type="project" value="InterPro"/>
</dbReference>
<dbReference type="PANTHER" id="PTHR15002">
    <property type="entry name" value="RIBOSOMAL BIOGENESIS PROTEIN LAS1L"/>
    <property type="match status" value="1"/>
</dbReference>
<organism evidence="2 3">
    <name type="scientific">Tigriopus californicus</name>
    <name type="common">Marine copepod</name>
    <dbReference type="NCBI Taxonomy" id="6832"/>
    <lineage>
        <taxon>Eukaryota</taxon>
        <taxon>Metazoa</taxon>
        <taxon>Ecdysozoa</taxon>
        <taxon>Arthropoda</taxon>
        <taxon>Crustacea</taxon>
        <taxon>Multicrustacea</taxon>
        <taxon>Hexanauplia</taxon>
        <taxon>Copepoda</taxon>
        <taxon>Harpacticoida</taxon>
        <taxon>Harpacticidae</taxon>
        <taxon>Tigriopus</taxon>
    </lineage>
</organism>
<accession>A0A553P6W5</accession>
<dbReference type="STRING" id="6832.A0A553P6W5"/>
<proteinExistence type="predicted"/>